<sequence length="124" mass="13517">MRVLPFIRTSVRIQVKLVGQACSAETSKSCGSETKTMVSNCSQQQAKLPMSLHPNPNYGVLLFPRCGIPCNTLNLMSSVHIPRNGAKASSSLQNESAENRKITNASLLFATFLDLSYVLLFLIA</sequence>
<organism evidence="1">
    <name type="scientific">Populus alba</name>
    <name type="common">White poplar</name>
    <dbReference type="NCBI Taxonomy" id="43335"/>
    <lineage>
        <taxon>Eukaryota</taxon>
        <taxon>Viridiplantae</taxon>
        <taxon>Streptophyta</taxon>
        <taxon>Embryophyta</taxon>
        <taxon>Tracheophyta</taxon>
        <taxon>Spermatophyta</taxon>
        <taxon>Magnoliopsida</taxon>
        <taxon>eudicotyledons</taxon>
        <taxon>Gunneridae</taxon>
        <taxon>Pentapetalae</taxon>
        <taxon>rosids</taxon>
        <taxon>fabids</taxon>
        <taxon>Malpighiales</taxon>
        <taxon>Salicaceae</taxon>
        <taxon>Saliceae</taxon>
        <taxon>Populus</taxon>
    </lineage>
</organism>
<name>A0A4U5P7G3_POPAL</name>
<dbReference type="AlphaFoldDB" id="A0A4U5P7G3"/>
<accession>A0A4U5P7G3</accession>
<comment type="caution">
    <text evidence="1">The sequence shown here is derived from an EMBL/GenBank/DDBJ whole genome shotgun (WGS) entry which is preliminary data.</text>
</comment>
<protein>
    <submittedName>
        <fullName evidence="1">Uncharacterized protein</fullName>
    </submittedName>
</protein>
<proteinExistence type="predicted"/>
<reference evidence="1" key="1">
    <citation type="submission" date="2018-10" db="EMBL/GenBank/DDBJ databases">
        <title>Population genomic analysis revealed the cold adaptation of white poplar.</title>
        <authorList>
            <person name="Liu Y.-J."/>
        </authorList>
    </citation>
    <scope>NUCLEOTIDE SEQUENCE [LARGE SCALE GENOMIC DNA]</scope>
    <source>
        <strain evidence="1">PAL-ZL1</strain>
    </source>
</reference>
<dbReference type="EMBL" id="RCHU01000767">
    <property type="protein sequence ID" value="TKR91554.1"/>
    <property type="molecule type" value="Genomic_DNA"/>
</dbReference>
<gene>
    <name evidence="1" type="ORF">D5086_0000222460</name>
</gene>
<evidence type="ECO:0000313" key="1">
    <source>
        <dbReference type="EMBL" id="TKR91554.1"/>
    </source>
</evidence>